<evidence type="ECO:0000313" key="1">
    <source>
        <dbReference type="EMBL" id="OAG09619.1"/>
    </source>
</evidence>
<dbReference type="InParanoid" id="A0A177CS79"/>
<protein>
    <submittedName>
        <fullName evidence="1">Uncharacterized protein</fullName>
    </submittedName>
</protein>
<reference evidence="1 2" key="1">
    <citation type="submission" date="2016-05" db="EMBL/GenBank/DDBJ databases">
        <title>Comparative analysis of secretome profiles of manganese(II)-oxidizing ascomycete fungi.</title>
        <authorList>
            <consortium name="DOE Joint Genome Institute"/>
            <person name="Zeiner C.A."/>
            <person name="Purvine S.O."/>
            <person name="Zink E.M."/>
            <person name="Wu S."/>
            <person name="Pasa-Tolic L."/>
            <person name="Chaput D.L."/>
            <person name="Haridas S."/>
            <person name="Grigoriev I.V."/>
            <person name="Santelli C.M."/>
            <person name="Hansel C.M."/>
        </authorList>
    </citation>
    <scope>NUCLEOTIDE SEQUENCE [LARGE SCALE GENOMIC DNA]</scope>
    <source>
        <strain evidence="1 2">AP3s5-JAC2a</strain>
    </source>
</reference>
<dbReference type="EMBL" id="KV441549">
    <property type="protein sequence ID" value="OAG09619.1"/>
    <property type="molecule type" value="Genomic_DNA"/>
</dbReference>
<evidence type="ECO:0000313" key="2">
    <source>
        <dbReference type="Proteomes" id="UP000077069"/>
    </source>
</evidence>
<accession>A0A177CS79</accession>
<dbReference type="GeneID" id="28767330"/>
<feature type="non-terminal residue" evidence="1">
    <location>
        <position position="1"/>
    </location>
</feature>
<keyword evidence="2" id="KW-1185">Reference proteome</keyword>
<dbReference type="AlphaFoldDB" id="A0A177CS79"/>
<dbReference type="Proteomes" id="UP000077069">
    <property type="component" value="Unassembled WGS sequence"/>
</dbReference>
<name>A0A177CS79_9PLEO</name>
<proteinExistence type="predicted"/>
<gene>
    <name evidence="1" type="ORF">CC84DRAFT_1235301</name>
</gene>
<sequence length="177" mass="18263">AHSSPSRHPRSPSLPKRLASAGRVNIVVSRRSLIIVSDAEPVRRVRSEAEVGCEVTSTQRRGPNGCPGNAVACGLASIQGAIQHLRDRRRAGVVRRRVVIESLEAGVLELVEILPVGCGSLAEGCAGGRSHDRGRVSGVAWRLAEAAVSAASATESGKCPIGARAARLASPIGIASG</sequence>
<dbReference type="RefSeq" id="XP_018039984.1">
    <property type="nucleotide sequence ID" value="XM_018183844.1"/>
</dbReference>
<organism evidence="1 2">
    <name type="scientific">Paraphaeosphaeria sporulosa</name>
    <dbReference type="NCBI Taxonomy" id="1460663"/>
    <lineage>
        <taxon>Eukaryota</taxon>
        <taxon>Fungi</taxon>
        <taxon>Dikarya</taxon>
        <taxon>Ascomycota</taxon>
        <taxon>Pezizomycotina</taxon>
        <taxon>Dothideomycetes</taxon>
        <taxon>Pleosporomycetidae</taxon>
        <taxon>Pleosporales</taxon>
        <taxon>Massarineae</taxon>
        <taxon>Didymosphaeriaceae</taxon>
        <taxon>Paraphaeosphaeria</taxon>
    </lineage>
</organism>